<keyword evidence="5 9" id="KW-0798">TonB box</keyword>
<gene>
    <name evidence="13" type="ORF">OLW01_15815</name>
</gene>
<feature type="domain" description="TonB-dependent receptor plug" evidence="12">
    <location>
        <begin position="55"/>
        <end position="157"/>
    </location>
</feature>
<dbReference type="Pfam" id="PF07715">
    <property type="entry name" value="Plug"/>
    <property type="match status" value="1"/>
</dbReference>
<dbReference type="SUPFAM" id="SSF56935">
    <property type="entry name" value="Porins"/>
    <property type="match status" value="1"/>
</dbReference>
<evidence type="ECO:0000256" key="9">
    <source>
        <dbReference type="RuleBase" id="RU003357"/>
    </source>
</evidence>
<keyword evidence="4 8" id="KW-0812">Transmembrane</keyword>
<dbReference type="InterPro" id="IPR037066">
    <property type="entry name" value="Plug_dom_sf"/>
</dbReference>
<keyword evidence="14" id="KW-1185">Reference proteome</keyword>
<feature type="signal peptide" evidence="10">
    <location>
        <begin position="1"/>
        <end position="27"/>
    </location>
</feature>
<accession>A0ABY7AQI5</accession>
<dbReference type="InterPro" id="IPR039426">
    <property type="entry name" value="TonB-dep_rcpt-like"/>
</dbReference>
<keyword evidence="13" id="KW-0614">Plasmid</keyword>
<keyword evidence="10" id="KW-0732">Signal</keyword>
<dbReference type="Pfam" id="PF00593">
    <property type="entry name" value="TonB_dep_Rec_b-barrel"/>
    <property type="match status" value="1"/>
</dbReference>
<dbReference type="PANTHER" id="PTHR40980">
    <property type="entry name" value="PLUG DOMAIN-CONTAINING PROTEIN"/>
    <property type="match status" value="1"/>
</dbReference>
<proteinExistence type="inferred from homology"/>
<dbReference type="Gene3D" id="2.170.130.10">
    <property type="entry name" value="TonB-dependent receptor, plug domain"/>
    <property type="match status" value="1"/>
</dbReference>
<feature type="chain" id="PRO_5046565653" evidence="10">
    <location>
        <begin position="28"/>
        <end position="904"/>
    </location>
</feature>
<comment type="subcellular location">
    <subcellularLocation>
        <location evidence="1 8">Cell outer membrane</location>
        <topology evidence="1 8">Multi-pass membrane protein</topology>
    </subcellularLocation>
</comment>
<keyword evidence="13" id="KW-0675">Receptor</keyword>
<evidence type="ECO:0000256" key="7">
    <source>
        <dbReference type="ARBA" id="ARBA00023237"/>
    </source>
</evidence>
<dbReference type="InterPro" id="IPR036942">
    <property type="entry name" value="Beta-barrel_TonB_sf"/>
</dbReference>
<evidence type="ECO:0000256" key="8">
    <source>
        <dbReference type="PROSITE-ProRule" id="PRU01360"/>
    </source>
</evidence>
<dbReference type="PANTHER" id="PTHR40980:SF3">
    <property type="entry name" value="TONB-DEPENDENT RECEPTOR-LIKE BETA-BARREL DOMAIN-CONTAINING PROTEIN"/>
    <property type="match status" value="1"/>
</dbReference>
<protein>
    <submittedName>
        <fullName evidence="13">TonB-dependent receptor</fullName>
    </submittedName>
</protein>
<evidence type="ECO:0000256" key="4">
    <source>
        <dbReference type="ARBA" id="ARBA00022692"/>
    </source>
</evidence>
<evidence type="ECO:0000313" key="14">
    <source>
        <dbReference type="Proteomes" id="UP001163726"/>
    </source>
</evidence>
<dbReference type="EMBL" id="CP109966">
    <property type="protein sequence ID" value="WAJ71804.1"/>
    <property type="molecule type" value="Genomic_DNA"/>
</dbReference>
<dbReference type="RefSeq" id="WP_268076526.1">
    <property type="nucleotide sequence ID" value="NZ_CP109966.1"/>
</dbReference>
<keyword evidence="7 8" id="KW-0998">Cell outer membrane</keyword>
<organism evidence="13 14">
    <name type="scientific">Catenovulum adriaticum</name>
    <dbReference type="NCBI Taxonomy" id="2984846"/>
    <lineage>
        <taxon>Bacteria</taxon>
        <taxon>Pseudomonadati</taxon>
        <taxon>Pseudomonadota</taxon>
        <taxon>Gammaproteobacteria</taxon>
        <taxon>Alteromonadales</taxon>
        <taxon>Alteromonadaceae</taxon>
        <taxon>Catenovulum</taxon>
    </lineage>
</organism>
<dbReference type="CDD" id="cd01347">
    <property type="entry name" value="ligand_gated_channel"/>
    <property type="match status" value="1"/>
</dbReference>
<dbReference type="InterPro" id="IPR012910">
    <property type="entry name" value="Plug_dom"/>
</dbReference>
<feature type="domain" description="TonB-dependent receptor-like beta-barrel" evidence="11">
    <location>
        <begin position="387"/>
        <end position="871"/>
    </location>
</feature>
<keyword evidence="2 8" id="KW-0813">Transport</keyword>
<dbReference type="InterPro" id="IPR010104">
    <property type="entry name" value="TonB_rcpt_bac"/>
</dbReference>
<dbReference type="Gene3D" id="2.40.170.20">
    <property type="entry name" value="TonB-dependent receptor, beta-barrel domain"/>
    <property type="match status" value="1"/>
</dbReference>
<geneLocation type="plasmid" evidence="13 14">
    <name>pCadTS8_1</name>
</geneLocation>
<reference evidence="13" key="1">
    <citation type="submission" date="2022-10" db="EMBL/GenBank/DDBJ databases">
        <title>Catenovulum adriacola sp. nov. isolated in the Harbour of Susak.</title>
        <authorList>
            <person name="Schoch T."/>
            <person name="Reich S.J."/>
            <person name="Stoeferle S."/>
            <person name="Flaiz M."/>
            <person name="Kazda M."/>
            <person name="Riedel C.U."/>
            <person name="Duerre P."/>
        </authorList>
    </citation>
    <scope>NUCLEOTIDE SEQUENCE</scope>
    <source>
        <strain evidence="13">TS8</strain>
        <plasmid evidence="13">pCadTS8_1</plasmid>
    </source>
</reference>
<evidence type="ECO:0000256" key="2">
    <source>
        <dbReference type="ARBA" id="ARBA00022448"/>
    </source>
</evidence>
<dbReference type="NCBIfam" id="TIGR01782">
    <property type="entry name" value="TonB-Xanth-Caul"/>
    <property type="match status" value="1"/>
</dbReference>
<evidence type="ECO:0000256" key="5">
    <source>
        <dbReference type="ARBA" id="ARBA00023077"/>
    </source>
</evidence>
<dbReference type="InterPro" id="IPR000531">
    <property type="entry name" value="Beta-barrel_TonB"/>
</dbReference>
<evidence type="ECO:0000256" key="10">
    <source>
        <dbReference type="SAM" id="SignalP"/>
    </source>
</evidence>
<name>A0ABY7AQI5_9ALTE</name>
<evidence type="ECO:0000256" key="6">
    <source>
        <dbReference type="ARBA" id="ARBA00023136"/>
    </source>
</evidence>
<comment type="similarity">
    <text evidence="8 9">Belongs to the TonB-dependent receptor family.</text>
</comment>
<evidence type="ECO:0000259" key="11">
    <source>
        <dbReference type="Pfam" id="PF00593"/>
    </source>
</evidence>
<dbReference type="Proteomes" id="UP001163726">
    <property type="component" value="Plasmid pCadTS8_1"/>
</dbReference>
<evidence type="ECO:0000313" key="13">
    <source>
        <dbReference type="EMBL" id="WAJ71804.1"/>
    </source>
</evidence>
<evidence type="ECO:0000259" key="12">
    <source>
        <dbReference type="Pfam" id="PF07715"/>
    </source>
</evidence>
<sequence length="904" mass="99439">MSKINLNRSLAAAAVASALTMPNVAQSQTNSSADATEVIQVKGIRGSLLKSNDVKREAINVVDAITAEDIGKFPDQNLAESLQRITGVSIDRQNGEGTGVTVRGFGPTFNAVRYNNRTIATTNTERNFDFQIIAPELLTGVEVHKSPTADLPEGGIGATINMQAAKPLASPGTKLVISAKGTHQNISGEISPQVSGLYSTTWNNDSMGFLVGISYSDKQSRIDRFDLQDVGYKSTFIDTSDDGVSNDKVKGRHPNKPNFTAEVEDRERLSIASTFQWRPSYEHTITLDAMLVDFGNFQTRYGTQFSPEGGTVRTNHLQDENGTFVKFTAPNNPNDIEVRPFQDDTKTHLIGFNYEGILNSTLSISTDISYSKAENINRKDQLTPGARFDYEFDATTGNNIPNITTPGTDLENPSLFQAHFVGLREQQREDSVLEARFDANLDLSIGILETLDVGYFLSDREKSQVGYSNNQNWCGLGCGRNDDKFDLPDNIFEPFPFDNFMSQEPGDFPRAWATFDASKFLGFVEENAPDTLIMTKQAGETFTTNEKSDSLYVKLNLGGELASMPWAGNFGLRYVNIKRETSGVAQNIQFNDNTIVHQGGSNIAFVGEAEPLTASKDFSTVLPSLNFKLELSNELILRASASKVMTPPGMSASSVQMSTSGIFENFVIRGSNPQLEPFQAKQFDLGLEYYADNGDAISIGLFSKDITTGIEQIVSRIDTGYDIPNLGRLFALDNRYQNTDGGTIHGFEFAVLHNFDYLPSPFDGLGIQANYTYAKSASDDKKDQSDRLDNFALPTEEGVGGFAKNSYNLIAFYEKGDFGLRLAYNKRDRFILQSEGGGGDARYGQPYGQLDISASYDITEDVAVFFEGTNLTDEGTIREQSYGRIYSVEYAGRRLGVGMRVNFN</sequence>
<evidence type="ECO:0000256" key="3">
    <source>
        <dbReference type="ARBA" id="ARBA00022452"/>
    </source>
</evidence>
<keyword evidence="3 8" id="KW-1134">Transmembrane beta strand</keyword>
<evidence type="ECO:0000256" key="1">
    <source>
        <dbReference type="ARBA" id="ARBA00004571"/>
    </source>
</evidence>
<dbReference type="PROSITE" id="PS52016">
    <property type="entry name" value="TONB_DEPENDENT_REC_3"/>
    <property type="match status" value="1"/>
</dbReference>
<keyword evidence="6 8" id="KW-0472">Membrane</keyword>